<name>A0A956NF42_UNCEI</name>
<evidence type="ECO:0000313" key="1">
    <source>
        <dbReference type="EMBL" id="MCA9758222.1"/>
    </source>
</evidence>
<dbReference type="NCBIfam" id="TIGR04183">
    <property type="entry name" value="Por_Secre_tail"/>
    <property type="match status" value="1"/>
</dbReference>
<dbReference type="InterPro" id="IPR026444">
    <property type="entry name" value="Secre_tail"/>
</dbReference>
<proteinExistence type="predicted"/>
<dbReference type="Proteomes" id="UP000739538">
    <property type="component" value="Unassembled WGS sequence"/>
</dbReference>
<dbReference type="AlphaFoldDB" id="A0A956NF42"/>
<protein>
    <submittedName>
        <fullName evidence="1">T9SS type A sorting domain-containing protein</fullName>
    </submittedName>
</protein>
<comment type="caution">
    <text evidence="1">The sequence shown here is derived from an EMBL/GenBank/DDBJ whole genome shotgun (WGS) entry which is preliminary data.</text>
</comment>
<reference evidence="1" key="1">
    <citation type="submission" date="2020-04" db="EMBL/GenBank/DDBJ databases">
        <authorList>
            <person name="Zhang T."/>
        </authorList>
    </citation>
    <scope>NUCLEOTIDE SEQUENCE</scope>
    <source>
        <strain evidence="1">HKST-UBA02</strain>
    </source>
</reference>
<dbReference type="InterPro" id="IPR052025">
    <property type="entry name" value="Xyloglucanase_GH74"/>
</dbReference>
<dbReference type="EMBL" id="JAGQHS010000152">
    <property type="protein sequence ID" value="MCA9758222.1"/>
    <property type="molecule type" value="Genomic_DNA"/>
</dbReference>
<gene>
    <name evidence="1" type="ORF">KDA27_20680</name>
</gene>
<organism evidence="1 2">
    <name type="scientific">Eiseniibacteriota bacterium</name>
    <dbReference type="NCBI Taxonomy" id="2212470"/>
    <lineage>
        <taxon>Bacteria</taxon>
        <taxon>Candidatus Eiseniibacteriota</taxon>
    </lineage>
</organism>
<dbReference type="InterPro" id="IPR015943">
    <property type="entry name" value="WD40/YVTN_repeat-like_dom_sf"/>
</dbReference>
<sequence length="859" mass="93747">MTIRQKEEILMNRFPQPWRPASTTSRTYRSAVARVCDLYLVAMLLLGGLCLASSGRSALGGTTPEAATALEGPAVERDYFDQWHWPHGAVLDPALVAGMWQGVQRVGVAGAGSQSTEPWRFLGPFGMSVAGGHHYSGRLLDIDGNSPTLRFASASGGLWEYFLFIPIPLTETLSSQAIGTVATDPLNEDHMFAGTGEGRMRSGTGLWETWDRGVTWSYVPLPDQPSACYRVRYVPGRPTHLFAATTAGLFKSTDNGLSWTVSLGGEIPDLAIWPHDPDRMWVGRWGDAVYESTDAGATWVRVVGAGLPTSNVGRVALTVHPGFPAIVYASIARQSDGGMLGVYRSLGGSSWTNVSPPEDFLTPQGGYDNVLAVSPEDWQRVLIGGVSAWLTQDGGLSWTRIADPDMHADIHAILWRDGSEVWVGHDGGFCYSGDAGLNWASDIDVLPTVQFYNIDVGDNEPNVMGGGTQDNGITMTLDGAVWSQEIPQDGSGFVVGVRNPVERLWATWGPRGGNWLFPPTRTGNRGASWEVHADGIDPNQQWWTEITHDHVDPVYLYSYAGGYVYRSLDDGLTWQKLNTTPFSWTVDTFAVTRWQPGGSKVWAATASGQSHQLHVWDGSSWIDRTAGLPNGRRIRRVTTVDFAPETAYVLMQGIASGAQAYRTFDLGATWTNITGDLPAVPVGDIVQHPTNSNLLYLGTEMGCFRSTNGGTNWLRWNDGMPEANIVTDFATIDSLETVGRYYIVAGTYGRGLWKREVSSEDPAGIEELRENLTAVQLSAPRPHPARGRTEVTFSLRSAAEVTLEIFDVNGRRIRELLNEQRSAGSHTVPILVDDLPSGVFVLRLRAGDHEAARRLVVAR</sequence>
<dbReference type="GO" id="GO:0010411">
    <property type="term" value="P:xyloglucan metabolic process"/>
    <property type="evidence" value="ECO:0007669"/>
    <property type="project" value="TreeGrafter"/>
</dbReference>
<reference evidence="1" key="2">
    <citation type="journal article" date="2021" name="Microbiome">
        <title>Successional dynamics and alternative stable states in a saline activated sludge microbial community over 9 years.</title>
        <authorList>
            <person name="Wang Y."/>
            <person name="Ye J."/>
            <person name="Ju F."/>
            <person name="Liu L."/>
            <person name="Boyd J.A."/>
            <person name="Deng Y."/>
            <person name="Parks D.H."/>
            <person name="Jiang X."/>
            <person name="Yin X."/>
            <person name="Woodcroft B.J."/>
            <person name="Tyson G.W."/>
            <person name="Hugenholtz P."/>
            <person name="Polz M.F."/>
            <person name="Zhang T."/>
        </authorList>
    </citation>
    <scope>NUCLEOTIDE SEQUENCE</scope>
    <source>
        <strain evidence="1">HKST-UBA02</strain>
    </source>
</reference>
<dbReference type="CDD" id="cd15482">
    <property type="entry name" value="Sialidase_non-viral"/>
    <property type="match status" value="1"/>
</dbReference>
<dbReference type="Gene3D" id="2.130.10.10">
    <property type="entry name" value="YVTN repeat-like/Quinoprotein amine dehydrogenase"/>
    <property type="match status" value="5"/>
</dbReference>
<dbReference type="PANTHER" id="PTHR43739">
    <property type="entry name" value="XYLOGLUCANASE (EUROFUNG)"/>
    <property type="match status" value="1"/>
</dbReference>
<dbReference type="Gene3D" id="2.60.40.4070">
    <property type="match status" value="1"/>
</dbReference>
<evidence type="ECO:0000313" key="2">
    <source>
        <dbReference type="Proteomes" id="UP000739538"/>
    </source>
</evidence>
<accession>A0A956NF42</accession>
<dbReference type="PANTHER" id="PTHR43739:SF5">
    <property type="entry name" value="EXO-ALPHA-SIALIDASE"/>
    <property type="match status" value="1"/>
</dbReference>
<dbReference type="SUPFAM" id="SSF110296">
    <property type="entry name" value="Oligoxyloglucan reducing end-specific cellobiohydrolase"/>
    <property type="match status" value="3"/>
</dbReference>